<dbReference type="GO" id="GO:0003824">
    <property type="term" value="F:catalytic activity"/>
    <property type="evidence" value="ECO:0007669"/>
    <property type="project" value="InterPro"/>
</dbReference>
<proteinExistence type="predicted"/>
<dbReference type="AlphaFoldDB" id="A0A061H7U5"/>
<dbReference type="eggNOG" id="ENOG502QQM5">
    <property type="taxonomic scope" value="Eukaryota"/>
</dbReference>
<feature type="domain" description="Rhamnogalacturonan lyase" evidence="4">
    <location>
        <begin position="489"/>
        <end position="704"/>
    </location>
</feature>
<dbReference type="InterPro" id="IPR029413">
    <property type="entry name" value="RG-lyase_II"/>
</dbReference>
<dbReference type="Pfam" id="PF14686">
    <property type="entry name" value="fn3_3"/>
    <property type="match status" value="1"/>
</dbReference>
<dbReference type="GO" id="GO:0005975">
    <property type="term" value="P:carbohydrate metabolic process"/>
    <property type="evidence" value="ECO:0007669"/>
    <property type="project" value="InterPro"/>
</dbReference>
<dbReference type="CDD" id="cd10316">
    <property type="entry name" value="RGL4_M"/>
    <property type="match status" value="1"/>
</dbReference>
<accession>A0A061H7U5</accession>
<dbReference type="SUPFAM" id="SSF49785">
    <property type="entry name" value="Galactose-binding domain-like"/>
    <property type="match status" value="1"/>
</dbReference>
<dbReference type="PANTHER" id="PTHR32018:SF9">
    <property type="entry name" value="RHAMNOGALACTURONATE LYASE B"/>
    <property type="match status" value="1"/>
</dbReference>
<dbReference type="SUPFAM" id="SSF74650">
    <property type="entry name" value="Galactose mutarotase-like"/>
    <property type="match status" value="1"/>
</dbReference>
<dbReference type="CDD" id="cd10320">
    <property type="entry name" value="RGL4_N"/>
    <property type="match status" value="1"/>
</dbReference>
<sequence length="707" mass="78026">MRLSAGLAAVSTWLGLVSLLVLQQAEPVQAKLTLQETADTIAINNDRLNVVLSKKQGGVISSLSLDGQDLLGPTDASKNIGQGPYLDCYCTPQGFYTPGRKAPEFAVFQGTDSAGVDYAGVRMGETYAATGQRLEFYYFLRDGQETGLHNFARLTYDNATTPFLRNLQEFRTLFRPNTPLWTHVTTNERLTAPIPKPETVAKQKVVQDATWDMDPDGTSTDPYVTQFAKYYTKYTFSDTWQDHDVHGLFADGTQSRDGRSYGAWLVMNTRDTYFNGPKNSDLTADANTVINYNYIVSNHHGNGTPNITTGFRRTFGPFYYHFNAAPGGVGSIEALRADARKLASPTWNADFYDSIAKHVPDYVPQAGRGSWQGQIKLPKGARNPIAVLSVAGHDFQDNAVDTKAYQYWTRLNVGKDGVTATGNIDMVKSGSYRLTVYAEGIFGQHVVDPIQISARGGAASAPQGTGRKRAAPAPTVTKTVWNAESNGQELWRIGVPDRSSGEYLHGDQPDPTHPLHPQQRRIYWGAYDFPTDFPNGVRFEVGKSDPQRDLNYVHWSQFGGKANSVRTQPVVDKVNNWTLVFDAAQDRLSGRKKATFTVQLAAAKTAAGNTDTFNSSEPLANLPLVVSVNKHDLEAWRIPYYQSSSCAVRSAVSCYNLAHKYTFDVALLQPGQNEIVLSLPYRGKNAESAVLPEQVYVQYDAMRLELA</sequence>
<dbReference type="InterPro" id="IPR011013">
    <property type="entry name" value="Gal_mutarotase_sf_dom"/>
</dbReference>
<dbReference type="PANTHER" id="PTHR32018">
    <property type="entry name" value="RHAMNOGALACTURONATE LYASE FAMILY PROTEIN"/>
    <property type="match status" value="1"/>
</dbReference>
<dbReference type="InterPro" id="IPR014718">
    <property type="entry name" value="GH-type_carb-bd"/>
</dbReference>
<feature type="domain" description="Rhamnogalacturonan lyase" evidence="5">
    <location>
        <begin position="378"/>
        <end position="456"/>
    </location>
</feature>
<keyword evidence="3" id="KW-0732">Signal</keyword>
<dbReference type="InterPro" id="IPR051850">
    <property type="entry name" value="Polysacch_Lyase_4"/>
</dbReference>
<dbReference type="HOGENOM" id="CLU_016624_0_0_1"/>
<gene>
    <name evidence="6" type="ORF">PFL1_03802</name>
</gene>
<evidence type="ECO:0000256" key="2">
    <source>
        <dbReference type="SAM" id="MobiDB-lite"/>
    </source>
</evidence>
<evidence type="ECO:0000256" key="1">
    <source>
        <dbReference type="ARBA" id="ARBA00023180"/>
    </source>
</evidence>
<protein>
    <recommendedName>
        <fullName evidence="8">Rhamnogalacturonan endolyase</fullName>
    </recommendedName>
</protein>
<dbReference type="GO" id="GO:0030246">
    <property type="term" value="F:carbohydrate binding"/>
    <property type="evidence" value="ECO:0007669"/>
    <property type="project" value="InterPro"/>
</dbReference>
<dbReference type="GeneID" id="19317910"/>
<feature type="chain" id="PRO_5001603410" description="Rhamnogalacturonan endolyase" evidence="3">
    <location>
        <begin position="31"/>
        <end position="707"/>
    </location>
</feature>
<evidence type="ECO:0000259" key="4">
    <source>
        <dbReference type="Pfam" id="PF14683"/>
    </source>
</evidence>
<evidence type="ECO:0000256" key="3">
    <source>
        <dbReference type="SAM" id="SignalP"/>
    </source>
</evidence>
<dbReference type="Pfam" id="PF14683">
    <property type="entry name" value="CBM-like"/>
    <property type="match status" value="1"/>
</dbReference>
<organism evidence="6 7">
    <name type="scientific">Pseudozyma flocculosa PF-1</name>
    <dbReference type="NCBI Taxonomy" id="1277687"/>
    <lineage>
        <taxon>Eukaryota</taxon>
        <taxon>Fungi</taxon>
        <taxon>Dikarya</taxon>
        <taxon>Basidiomycota</taxon>
        <taxon>Ustilaginomycotina</taxon>
        <taxon>Ustilaginomycetes</taxon>
        <taxon>Ustilaginales</taxon>
        <taxon>Ustilaginaceae</taxon>
        <taxon>Pseudozyma</taxon>
    </lineage>
</organism>
<name>A0A061H7U5_9BASI</name>
<dbReference type="KEGG" id="pfp:PFL1_03802"/>
<dbReference type="EMBL" id="KE361634">
    <property type="protein sequence ID" value="EPQ28499.1"/>
    <property type="molecule type" value="Genomic_DNA"/>
</dbReference>
<dbReference type="InterPro" id="IPR029411">
    <property type="entry name" value="RG-lyase_III"/>
</dbReference>
<keyword evidence="1" id="KW-0325">Glycoprotein</keyword>
<dbReference type="Gene3D" id="2.70.98.10">
    <property type="match status" value="1"/>
</dbReference>
<feature type="signal peptide" evidence="3">
    <location>
        <begin position="1"/>
        <end position="30"/>
    </location>
</feature>
<reference evidence="6 7" key="1">
    <citation type="journal article" date="2013" name="Plant Cell">
        <title>The transition from a phytopathogenic smut ancestor to an anamorphic biocontrol agent deciphered by comparative whole-genome analysis.</title>
        <authorList>
            <person name="Lefebvre F."/>
            <person name="Joly D.L."/>
            <person name="Labbe C."/>
            <person name="Teichmann B."/>
            <person name="Linning R."/>
            <person name="Belzile F."/>
            <person name="Bakkeren G."/>
            <person name="Belanger R.R."/>
        </authorList>
    </citation>
    <scope>NUCLEOTIDE SEQUENCE [LARGE SCALE GENOMIC DNA]</scope>
    <source>
        <strain evidence="6 7">PF-1</strain>
    </source>
</reference>
<dbReference type="RefSeq" id="XP_007879517.1">
    <property type="nucleotide sequence ID" value="XM_007881326.1"/>
</dbReference>
<dbReference type="Proteomes" id="UP000053664">
    <property type="component" value="Unassembled WGS sequence"/>
</dbReference>
<evidence type="ECO:0008006" key="8">
    <source>
        <dbReference type="Google" id="ProtNLM"/>
    </source>
</evidence>
<dbReference type="InterPro" id="IPR008979">
    <property type="entry name" value="Galactose-bd-like_sf"/>
</dbReference>
<evidence type="ECO:0000259" key="5">
    <source>
        <dbReference type="Pfam" id="PF14686"/>
    </source>
</evidence>
<evidence type="ECO:0000313" key="7">
    <source>
        <dbReference type="Proteomes" id="UP000053664"/>
    </source>
</evidence>
<evidence type="ECO:0000313" key="6">
    <source>
        <dbReference type="EMBL" id="EPQ28499.1"/>
    </source>
</evidence>
<feature type="region of interest" description="Disordered" evidence="2">
    <location>
        <begin position="456"/>
        <end position="475"/>
    </location>
</feature>